<evidence type="ECO:0008006" key="3">
    <source>
        <dbReference type="Google" id="ProtNLM"/>
    </source>
</evidence>
<dbReference type="EMBL" id="BPQQ01000040">
    <property type="protein sequence ID" value="GJE01632.1"/>
    <property type="molecule type" value="Genomic_DNA"/>
</dbReference>
<proteinExistence type="predicted"/>
<name>A0ABQ4SEI7_9HYPH</name>
<dbReference type="Proteomes" id="UP001055153">
    <property type="component" value="Unassembled WGS sequence"/>
</dbReference>
<evidence type="ECO:0000313" key="2">
    <source>
        <dbReference type="Proteomes" id="UP001055153"/>
    </source>
</evidence>
<gene>
    <name evidence="1" type="ORF">GMJLKIPL_3566</name>
</gene>
<reference evidence="1" key="1">
    <citation type="journal article" date="2021" name="Front. Microbiol.">
        <title>Comprehensive Comparative Genomics and Phenotyping of Methylobacterium Species.</title>
        <authorList>
            <person name="Alessa O."/>
            <person name="Ogura Y."/>
            <person name="Fujitani Y."/>
            <person name="Takami H."/>
            <person name="Hayashi T."/>
            <person name="Sahin N."/>
            <person name="Tani A."/>
        </authorList>
    </citation>
    <scope>NUCLEOTIDE SEQUENCE</scope>
    <source>
        <strain evidence="1">DSM 17168</strain>
    </source>
</reference>
<comment type="caution">
    <text evidence="1">The sequence shown here is derived from an EMBL/GenBank/DDBJ whole genome shotgun (WGS) entry which is preliminary data.</text>
</comment>
<organism evidence="1 2">
    <name type="scientific">Methylobacterium isbiliense</name>
    <dbReference type="NCBI Taxonomy" id="315478"/>
    <lineage>
        <taxon>Bacteria</taxon>
        <taxon>Pseudomonadati</taxon>
        <taxon>Pseudomonadota</taxon>
        <taxon>Alphaproteobacteria</taxon>
        <taxon>Hyphomicrobiales</taxon>
        <taxon>Methylobacteriaceae</taxon>
        <taxon>Methylobacterium</taxon>
    </lineage>
</organism>
<sequence length="75" mass="8292">MQAFTFMTRKAQVLVDDRPVACVTIETATASGAVLVADDPFALPNAFTVEAKHRRKACRVMWRNPPKVGVLFEEA</sequence>
<accession>A0ABQ4SEI7</accession>
<reference evidence="1" key="2">
    <citation type="submission" date="2021-08" db="EMBL/GenBank/DDBJ databases">
        <authorList>
            <person name="Tani A."/>
            <person name="Ola A."/>
            <person name="Ogura Y."/>
            <person name="Katsura K."/>
            <person name="Hayashi T."/>
        </authorList>
    </citation>
    <scope>NUCLEOTIDE SEQUENCE</scope>
    <source>
        <strain evidence="1">DSM 17168</strain>
    </source>
</reference>
<keyword evidence="2" id="KW-1185">Reference proteome</keyword>
<protein>
    <recommendedName>
        <fullName evidence="3">PilZ domain-containing protein</fullName>
    </recommendedName>
</protein>
<dbReference type="RefSeq" id="WP_238236648.1">
    <property type="nucleotide sequence ID" value="NZ_BPQQ01000040.1"/>
</dbReference>
<evidence type="ECO:0000313" key="1">
    <source>
        <dbReference type="EMBL" id="GJE01632.1"/>
    </source>
</evidence>